<dbReference type="GO" id="GO:0004673">
    <property type="term" value="F:protein histidine kinase activity"/>
    <property type="evidence" value="ECO:0007669"/>
    <property type="project" value="UniProtKB-EC"/>
</dbReference>
<dbReference type="PROSITE" id="PS50109">
    <property type="entry name" value="HIS_KIN"/>
    <property type="match status" value="1"/>
</dbReference>
<evidence type="ECO:0000259" key="7">
    <source>
        <dbReference type="PROSITE" id="PS50109"/>
    </source>
</evidence>
<feature type="domain" description="PAC" evidence="9">
    <location>
        <begin position="188"/>
        <end position="239"/>
    </location>
</feature>
<dbReference type="SMART" id="SM00086">
    <property type="entry name" value="PAC"/>
    <property type="match status" value="2"/>
</dbReference>
<sequence length="586" mass="66238">MNFAVISEMQKRPTATAVIIASVTLIVLLLNGYFLRQGITTVLPHLFYIPIILASYFFPRRGILFACVISVLYCVLACILAPVAFREPLSAAGRIIIFILIAAVVSFLTLRLQENERLFRGVAERSSDVILLTDPDGKAQYVSPSVKAVAGYDPEEILGRMPREFIHPDDYRILEEALPHISRGSGPVEVTLRFRKKTGDYAIVEFSASPIIDAGRVYGIQVIGRDITERRRSEDALRKSAEDHRLLADYTYDWEYWIAPDETFLYTTPSCERITGYTAEEFARDKELLKTIIYPEDNHAMDHHMIHGFTQPEPGAVDFRIIHRNGDIRWIAHVCQPIYNAQGEFIGRRASNRDITERKRMESALKETNKKLNLLSSITRHDINNQIFSLKAFLEISRESQGDPAELNTCLQKAERVTDAIERQIAFTKEYQNLGVNAPVWQAVSAAVKSAANALPLRDIRIIDEIGDLEIYADPLFEKVFYNLIDNALRYGGPEMSAIRFFSQESGQELVIAVEDDGASISPEDRQRLFERGFGKHTGLGLFLSREILAITGITITETGHPGRGARFEIIVPKGTWRRIMNNETK</sequence>
<dbReference type="Pfam" id="PF08447">
    <property type="entry name" value="PAS_3"/>
    <property type="match status" value="1"/>
</dbReference>
<keyword evidence="6" id="KW-0812">Transmembrane</keyword>
<reference evidence="10 11" key="2">
    <citation type="journal article" date="2014" name="Genome Announc.">
        <title>Complete Genome Sequence of Methanoregula formicica SMSPT, a Mesophilic Hydrogenotrophic Methanogen Isolated from a Methanogenic Upflow Anaerobic Sludge Blanket Reactor.</title>
        <authorList>
            <person name="Yamamoto K."/>
            <person name="Tamaki H."/>
            <person name="Cadillo-Quiroz H."/>
            <person name="Imachi H."/>
            <person name="Kyrpides N."/>
            <person name="Woyke T."/>
            <person name="Goodwin L."/>
            <person name="Zinder S.H."/>
            <person name="Kamagata Y."/>
            <person name="Liu W.T."/>
        </authorList>
    </citation>
    <scope>NUCLEOTIDE SEQUENCE [LARGE SCALE GENOMIC DNA]</scope>
    <source>
        <strain evidence="11">DSM 22288 / NBRC 105244 / SMSP</strain>
    </source>
</reference>
<feature type="domain" description="PAS" evidence="8">
    <location>
        <begin position="115"/>
        <end position="185"/>
    </location>
</feature>
<dbReference type="HOGENOM" id="CLU_000445_114_58_2"/>
<evidence type="ECO:0000313" key="11">
    <source>
        <dbReference type="Proteomes" id="UP000010824"/>
    </source>
</evidence>
<dbReference type="Gene3D" id="3.30.450.20">
    <property type="entry name" value="PAS domain"/>
    <property type="match status" value="2"/>
</dbReference>
<evidence type="ECO:0000256" key="2">
    <source>
        <dbReference type="ARBA" id="ARBA00012438"/>
    </source>
</evidence>
<feature type="transmembrane region" description="Helical" evidence="6">
    <location>
        <begin position="41"/>
        <end position="58"/>
    </location>
</feature>
<keyword evidence="6" id="KW-0472">Membrane</keyword>
<dbReference type="InterPro" id="IPR003594">
    <property type="entry name" value="HATPase_dom"/>
</dbReference>
<keyword evidence="6" id="KW-1133">Transmembrane helix</keyword>
<dbReference type="EMBL" id="CP003167">
    <property type="protein sequence ID" value="AGB01213.1"/>
    <property type="molecule type" value="Genomic_DNA"/>
</dbReference>
<dbReference type="InterPro" id="IPR004358">
    <property type="entry name" value="Sig_transdc_His_kin-like_C"/>
</dbReference>
<dbReference type="InterPro" id="IPR036890">
    <property type="entry name" value="HATPase_C_sf"/>
</dbReference>
<dbReference type="Proteomes" id="UP000010824">
    <property type="component" value="Chromosome"/>
</dbReference>
<dbReference type="CDD" id="cd00075">
    <property type="entry name" value="HATPase"/>
    <property type="match status" value="1"/>
</dbReference>
<dbReference type="PROSITE" id="PS50112">
    <property type="entry name" value="PAS"/>
    <property type="match status" value="1"/>
</dbReference>
<evidence type="ECO:0000256" key="3">
    <source>
        <dbReference type="ARBA" id="ARBA00022553"/>
    </source>
</evidence>
<dbReference type="AlphaFoldDB" id="L0HD33"/>
<feature type="transmembrane region" description="Helical" evidence="6">
    <location>
        <begin position="91"/>
        <end position="110"/>
    </location>
</feature>
<dbReference type="InterPro" id="IPR035965">
    <property type="entry name" value="PAS-like_dom_sf"/>
</dbReference>
<dbReference type="SMART" id="SM00091">
    <property type="entry name" value="PAS"/>
    <property type="match status" value="2"/>
</dbReference>
<protein>
    <recommendedName>
        <fullName evidence="2">histidine kinase</fullName>
        <ecNumber evidence="2">2.7.13.3</ecNumber>
    </recommendedName>
</protein>
<dbReference type="PRINTS" id="PR00344">
    <property type="entry name" value="BCTRLSENSOR"/>
</dbReference>
<name>L0HD33_METFS</name>
<dbReference type="InterPro" id="IPR005467">
    <property type="entry name" value="His_kinase_dom"/>
</dbReference>
<feature type="domain" description="Histidine kinase" evidence="7">
    <location>
        <begin position="378"/>
        <end position="576"/>
    </location>
</feature>
<dbReference type="CDD" id="cd00130">
    <property type="entry name" value="PAS"/>
    <property type="match status" value="2"/>
</dbReference>
<evidence type="ECO:0000256" key="6">
    <source>
        <dbReference type="SAM" id="Phobius"/>
    </source>
</evidence>
<feature type="transmembrane region" description="Helical" evidence="6">
    <location>
        <begin position="63"/>
        <end position="85"/>
    </location>
</feature>
<feature type="domain" description="PAC" evidence="9">
    <location>
        <begin position="315"/>
        <end position="367"/>
    </location>
</feature>
<proteinExistence type="predicted"/>
<evidence type="ECO:0000256" key="1">
    <source>
        <dbReference type="ARBA" id="ARBA00000085"/>
    </source>
</evidence>
<comment type="catalytic activity">
    <reaction evidence="1">
        <text>ATP + protein L-histidine = ADP + protein N-phospho-L-histidine.</text>
        <dbReference type="EC" id="2.7.13.3"/>
    </reaction>
</comment>
<dbReference type="NCBIfam" id="TIGR00229">
    <property type="entry name" value="sensory_box"/>
    <property type="match status" value="2"/>
</dbReference>
<dbReference type="InParanoid" id="L0HD33"/>
<dbReference type="Gene3D" id="3.30.565.10">
    <property type="entry name" value="Histidine kinase-like ATPase, C-terminal domain"/>
    <property type="match status" value="1"/>
</dbReference>
<organism evidence="10 11">
    <name type="scientific">Methanoregula formicica (strain DSM 22288 / NBRC 105244 / SMSP)</name>
    <dbReference type="NCBI Taxonomy" id="593750"/>
    <lineage>
        <taxon>Archaea</taxon>
        <taxon>Methanobacteriati</taxon>
        <taxon>Methanobacteriota</taxon>
        <taxon>Stenosarchaea group</taxon>
        <taxon>Methanomicrobia</taxon>
        <taxon>Methanomicrobiales</taxon>
        <taxon>Methanoregulaceae</taxon>
        <taxon>Methanoregula</taxon>
    </lineage>
</organism>
<evidence type="ECO:0000256" key="4">
    <source>
        <dbReference type="ARBA" id="ARBA00022679"/>
    </source>
</evidence>
<dbReference type="InterPro" id="IPR001610">
    <property type="entry name" value="PAC"/>
</dbReference>
<keyword evidence="5" id="KW-0418">Kinase</keyword>
<dbReference type="PANTHER" id="PTHR43304">
    <property type="entry name" value="PHYTOCHROME-LIKE PROTEIN CPH1"/>
    <property type="match status" value="1"/>
</dbReference>
<dbReference type="PANTHER" id="PTHR43304:SF1">
    <property type="entry name" value="PAC DOMAIN-CONTAINING PROTEIN"/>
    <property type="match status" value="1"/>
</dbReference>
<dbReference type="EC" id="2.7.13.3" evidence="2"/>
<dbReference type="SUPFAM" id="SSF55785">
    <property type="entry name" value="PYP-like sensor domain (PAS domain)"/>
    <property type="match status" value="2"/>
</dbReference>
<feature type="transmembrane region" description="Helical" evidence="6">
    <location>
        <begin position="15"/>
        <end position="35"/>
    </location>
</feature>
<dbReference type="KEGG" id="mfo:Metfor_0128"/>
<reference evidence="11" key="1">
    <citation type="submission" date="2011-12" db="EMBL/GenBank/DDBJ databases">
        <title>Complete sequence of Methanoregula formicicum SMSP.</title>
        <authorList>
            <person name="Lucas S."/>
            <person name="Han J."/>
            <person name="Lapidus A."/>
            <person name="Cheng J.-F."/>
            <person name="Goodwin L."/>
            <person name="Pitluck S."/>
            <person name="Peters L."/>
            <person name="Ovchinnikova G."/>
            <person name="Teshima H."/>
            <person name="Detter J.C."/>
            <person name="Han C."/>
            <person name="Tapia R."/>
            <person name="Land M."/>
            <person name="Hauser L."/>
            <person name="Kyrpides N."/>
            <person name="Ivanova N."/>
            <person name="Pagani I."/>
            <person name="Imachi H."/>
            <person name="Tamaki H."/>
            <person name="Sekiguchi Y."/>
            <person name="Kamagata Y."/>
            <person name="Cadillo-Quiroz H."/>
            <person name="Zinder S."/>
            <person name="Liu W.-T."/>
            <person name="Woyke T."/>
        </authorList>
    </citation>
    <scope>NUCLEOTIDE SEQUENCE [LARGE SCALE GENOMIC DNA]</scope>
    <source>
        <strain evidence="11">DSM 22288 / NBRC 105244 / SMSP</strain>
    </source>
</reference>
<dbReference type="eggNOG" id="arCOG06940">
    <property type="taxonomic scope" value="Archaea"/>
</dbReference>
<keyword evidence="4" id="KW-0808">Transferase</keyword>
<evidence type="ECO:0000259" key="8">
    <source>
        <dbReference type="PROSITE" id="PS50112"/>
    </source>
</evidence>
<evidence type="ECO:0000256" key="5">
    <source>
        <dbReference type="ARBA" id="ARBA00022777"/>
    </source>
</evidence>
<dbReference type="Pfam" id="PF13426">
    <property type="entry name" value="PAS_9"/>
    <property type="match status" value="1"/>
</dbReference>
<keyword evidence="3" id="KW-0597">Phosphoprotein</keyword>
<dbReference type="STRING" id="593750.Metfor_0128"/>
<keyword evidence="11" id="KW-1185">Reference proteome</keyword>
<dbReference type="eggNOG" id="arCOG06193">
    <property type="taxonomic scope" value="Archaea"/>
</dbReference>
<dbReference type="InterPro" id="IPR000014">
    <property type="entry name" value="PAS"/>
</dbReference>
<evidence type="ECO:0000259" key="9">
    <source>
        <dbReference type="PROSITE" id="PS50113"/>
    </source>
</evidence>
<dbReference type="InterPro" id="IPR000700">
    <property type="entry name" value="PAS-assoc_C"/>
</dbReference>
<dbReference type="SUPFAM" id="SSF55874">
    <property type="entry name" value="ATPase domain of HSP90 chaperone/DNA topoisomerase II/histidine kinase"/>
    <property type="match status" value="1"/>
</dbReference>
<accession>L0HD33</accession>
<gene>
    <name evidence="10" type="ordered locus">Metfor_0128</name>
</gene>
<dbReference type="Pfam" id="PF02518">
    <property type="entry name" value="HATPase_c"/>
    <property type="match status" value="1"/>
</dbReference>
<dbReference type="PROSITE" id="PS50113">
    <property type="entry name" value="PAC"/>
    <property type="match status" value="2"/>
</dbReference>
<dbReference type="eggNOG" id="arCOG02348">
    <property type="taxonomic scope" value="Archaea"/>
</dbReference>
<dbReference type="SMART" id="SM00387">
    <property type="entry name" value="HATPase_c"/>
    <property type="match status" value="1"/>
</dbReference>
<dbReference type="InterPro" id="IPR052162">
    <property type="entry name" value="Sensor_kinase/Photoreceptor"/>
</dbReference>
<dbReference type="InterPro" id="IPR013655">
    <property type="entry name" value="PAS_fold_3"/>
</dbReference>
<evidence type="ECO:0000313" key="10">
    <source>
        <dbReference type="EMBL" id="AGB01213.1"/>
    </source>
</evidence>